<keyword evidence="2" id="KW-1133">Transmembrane helix</keyword>
<evidence type="ECO:0000256" key="1">
    <source>
        <dbReference type="SAM" id="MobiDB-lite"/>
    </source>
</evidence>
<feature type="region of interest" description="Disordered" evidence="1">
    <location>
        <begin position="23"/>
        <end position="64"/>
    </location>
</feature>
<organism evidence="3 4">
    <name type="scientific">Platanthera zijinensis</name>
    <dbReference type="NCBI Taxonomy" id="2320716"/>
    <lineage>
        <taxon>Eukaryota</taxon>
        <taxon>Viridiplantae</taxon>
        <taxon>Streptophyta</taxon>
        <taxon>Embryophyta</taxon>
        <taxon>Tracheophyta</taxon>
        <taxon>Spermatophyta</taxon>
        <taxon>Magnoliopsida</taxon>
        <taxon>Liliopsida</taxon>
        <taxon>Asparagales</taxon>
        <taxon>Orchidaceae</taxon>
        <taxon>Orchidoideae</taxon>
        <taxon>Orchideae</taxon>
        <taxon>Orchidinae</taxon>
        <taxon>Platanthera</taxon>
    </lineage>
</organism>
<dbReference type="AlphaFoldDB" id="A0AAP0BQV8"/>
<evidence type="ECO:0000313" key="4">
    <source>
        <dbReference type="Proteomes" id="UP001418222"/>
    </source>
</evidence>
<evidence type="ECO:0000313" key="3">
    <source>
        <dbReference type="EMBL" id="KAK8947166.1"/>
    </source>
</evidence>
<keyword evidence="2" id="KW-0472">Membrane</keyword>
<accession>A0AAP0BQV8</accession>
<name>A0AAP0BQV8_9ASPA</name>
<dbReference type="EMBL" id="JBBWWQ010000005">
    <property type="protein sequence ID" value="KAK8947166.1"/>
    <property type="molecule type" value="Genomic_DNA"/>
</dbReference>
<feature type="transmembrane region" description="Helical" evidence="2">
    <location>
        <begin position="285"/>
        <end position="304"/>
    </location>
</feature>
<protein>
    <submittedName>
        <fullName evidence="3">Uncharacterized protein</fullName>
    </submittedName>
</protein>
<comment type="caution">
    <text evidence="3">The sequence shown here is derived from an EMBL/GenBank/DDBJ whole genome shotgun (WGS) entry which is preliminary data.</text>
</comment>
<keyword evidence="4" id="KW-1185">Reference proteome</keyword>
<reference evidence="3 4" key="1">
    <citation type="journal article" date="2022" name="Nat. Plants">
        <title>Genomes of leafy and leafless Platanthera orchids illuminate the evolution of mycoheterotrophy.</title>
        <authorList>
            <person name="Li M.H."/>
            <person name="Liu K.W."/>
            <person name="Li Z."/>
            <person name="Lu H.C."/>
            <person name="Ye Q.L."/>
            <person name="Zhang D."/>
            <person name="Wang J.Y."/>
            <person name="Li Y.F."/>
            <person name="Zhong Z.M."/>
            <person name="Liu X."/>
            <person name="Yu X."/>
            <person name="Liu D.K."/>
            <person name="Tu X.D."/>
            <person name="Liu B."/>
            <person name="Hao Y."/>
            <person name="Liao X.Y."/>
            <person name="Jiang Y.T."/>
            <person name="Sun W.H."/>
            <person name="Chen J."/>
            <person name="Chen Y.Q."/>
            <person name="Ai Y."/>
            <person name="Zhai J.W."/>
            <person name="Wu S.S."/>
            <person name="Zhou Z."/>
            <person name="Hsiao Y.Y."/>
            <person name="Wu W.L."/>
            <person name="Chen Y.Y."/>
            <person name="Lin Y.F."/>
            <person name="Hsu J.L."/>
            <person name="Li C.Y."/>
            <person name="Wang Z.W."/>
            <person name="Zhao X."/>
            <person name="Zhong W.Y."/>
            <person name="Ma X.K."/>
            <person name="Ma L."/>
            <person name="Huang J."/>
            <person name="Chen G.Z."/>
            <person name="Huang M.Z."/>
            <person name="Huang L."/>
            <person name="Peng D.H."/>
            <person name="Luo Y.B."/>
            <person name="Zou S.Q."/>
            <person name="Chen S.P."/>
            <person name="Lan S."/>
            <person name="Tsai W.C."/>
            <person name="Van de Peer Y."/>
            <person name="Liu Z.J."/>
        </authorList>
    </citation>
    <scope>NUCLEOTIDE SEQUENCE [LARGE SCALE GENOMIC DNA]</scope>
    <source>
        <strain evidence="3">Lor287</strain>
    </source>
</reference>
<evidence type="ECO:0000256" key="2">
    <source>
        <dbReference type="SAM" id="Phobius"/>
    </source>
</evidence>
<dbReference type="Proteomes" id="UP001418222">
    <property type="component" value="Unassembled WGS sequence"/>
</dbReference>
<feature type="region of interest" description="Disordered" evidence="1">
    <location>
        <begin position="136"/>
        <end position="193"/>
    </location>
</feature>
<proteinExistence type="predicted"/>
<keyword evidence="2" id="KW-0812">Transmembrane</keyword>
<feature type="compositionally biased region" description="Basic and acidic residues" evidence="1">
    <location>
        <begin position="176"/>
        <end position="188"/>
    </location>
</feature>
<sequence>MTMIHGDVKGLVLPPNVVDLEGGYTRIGRRETTPNDQTAGTDFHGQPANSPSRGEPSAAAEEGWSARPLPCPCLAVVEERSARPCAVAEVEQPVGRSLGRPGAAARALLALPRPPLRESARAAVAPDCQGRAAPATALSSAAGGHGGSALSATADSRGRAARADDRRSLDRVPTAEGERPARREEGRRHPGMRPVARRRRGGIYGGSVITRDGINARGDRTRRSRVRSNQQSHYFWGEIMGEITTIPSGGLTAVVAGEVAPGRRRQRPEAAAEAAGARAQPGVRVALTPMGLLMLLLWSVVLKLGPIMASRTHSCMTVWSSLA</sequence>
<feature type="compositionally biased region" description="Basic and acidic residues" evidence="1">
    <location>
        <begin position="156"/>
        <end position="170"/>
    </location>
</feature>
<feature type="compositionally biased region" description="Low complexity" evidence="1">
    <location>
        <begin position="136"/>
        <end position="155"/>
    </location>
</feature>
<gene>
    <name evidence="3" type="ORF">KSP39_PZI006672</name>
</gene>